<gene>
    <name evidence="3" type="ORF">ACEZDJ_27120</name>
</gene>
<feature type="transmembrane region" description="Helical" evidence="2">
    <location>
        <begin position="225"/>
        <end position="249"/>
    </location>
</feature>
<dbReference type="Proteomes" id="UP001592528">
    <property type="component" value="Unassembled WGS sequence"/>
</dbReference>
<reference evidence="3 4" key="1">
    <citation type="submission" date="2024-09" db="EMBL/GenBank/DDBJ databases">
        <authorList>
            <person name="Lee S.D."/>
        </authorList>
    </citation>
    <scope>NUCLEOTIDE SEQUENCE [LARGE SCALE GENOMIC DNA]</scope>
    <source>
        <strain evidence="3 4">N1-5</strain>
    </source>
</reference>
<keyword evidence="2" id="KW-0472">Membrane</keyword>
<organism evidence="3 4">
    <name type="scientific">Streptacidiphilus cavernicola</name>
    <dbReference type="NCBI Taxonomy" id="3342716"/>
    <lineage>
        <taxon>Bacteria</taxon>
        <taxon>Bacillati</taxon>
        <taxon>Actinomycetota</taxon>
        <taxon>Actinomycetes</taxon>
        <taxon>Kitasatosporales</taxon>
        <taxon>Streptomycetaceae</taxon>
        <taxon>Streptacidiphilus</taxon>
    </lineage>
</organism>
<feature type="region of interest" description="Disordered" evidence="1">
    <location>
        <begin position="416"/>
        <end position="439"/>
    </location>
</feature>
<proteinExistence type="predicted"/>
<feature type="transmembrane region" description="Helical" evidence="2">
    <location>
        <begin position="392"/>
        <end position="411"/>
    </location>
</feature>
<keyword evidence="2" id="KW-1133">Transmembrane helix</keyword>
<comment type="caution">
    <text evidence="3">The sequence shown here is derived from an EMBL/GenBank/DDBJ whole genome shotgun (WGS) entry which is preliminary data.</text>
</comment>
<dbReference type="RefSeq" id="WP_198037532.1">
    <property type="nucleotide sequence ID" value="NZ_JBHEZZ010000017.1"/>
</dbReference>
<evidence type="ECO:0000256" key="1">
    <source>
        <dbReference type="SAM" id="MobiDB-lite"/>
    </source>
</evidence>
<accession>A0ABV6UU41</accession>
<evidence type="ECO:0000313" key="4">
    <source>
        <dbReference type="Proteomes" id="UP001592528"/>
    </source>
</evidence>
<evidence type="ECO:0008006" key="5">
    <source>
        <dbReference type="Google" id="ProtNLM"/>
    </source>
</evidence>
<keyword evidence="2" id="KW-0812">Transmembrane</keyword>
<feature type="transmembrane region" description="Helical" evidence="2">
    <location>
        <begin position="368"/>
        <end position="386"/>
    </location>
</feature>
<feature type="transmembrane region" description="Helical" evidence="2">
    <location>
        <begin position="256"/>
        <end position="280"/>
    </location>
</feature>
<evidence type="ECO:0000256" key="2">
    <source>
        <dbReference type="SAM" id="Phobius"/>
    </source>
</evidence>
<feature type="transmembrane region" description="Helical" evidence="2">
    <location>
        <begin position="34"/>
        <end position="56"/>
    </location>
</feature>
<keyword evidence="4" id="KW-1185">Reference proteome</keyword>
<protein>
    <recommendedName>
        <fullName evidence="5">Integral membrane protein</fullName>
    </recommendedName>
</protein>
<sequence>MSDDPQQAELSALRERVAALEAGPRRERHRLRSFAAVALILVAAVLTPLSVVAVWASQEIGDTDRYVATVAPLASDPAVQDAVANRVTTALVQQIPVDALLSGLPTSSLPRVGSALDTSLTSALTSLIRSLADRAVQSSAFATVWTEANRRIHASLDKALTGAGGGAVQLTGNTVTIDLAPVIDQVKQLLVDQGVTAAARIPEVHTQFTVATDDRIGRLKTGFRLLQLAGVWLPVIVVLIAAAGVLLAVRRRRALVTAALAVAAGAVVLGVALVAARAVYLDSLPTGVSSDAAAAVFDALVHFIRVSVRTVAVLGVAVALGSWLSGPGGYARRVRSVWSSGLGAAHHAAAQAGMRLGPVAPWLRRHQLWVNWALLAGAALILAFWSRATAGVIVALVLGLVLALALVEFLAEPVAPPEPVEPAARTGSRPDGPAPEPAP</sequence>
<dbReference type="EMBL" id="JBHEZZ010000017">
    <property type="protein sequence ID" value="MFC1404959.1"/>
    <property type="molecule type" value="Genomic_DNA"/>
</dbReference>
<feature type="transmembrane region" description="Helical" evidence="2">
    <location>
        <begin position="300"/>
        <end position="325"/>
    </location>
</feature>
<evidence type="ECO:0000313" key="3">
    <source>
        <dbReference type="EMBL" id="MFC1404959.1"/>
    </source>
</evidence>
<name>A0ABV6UU41_9ACTN</name>